<evidence type="ECO:0000259" key="1">
    <source>
        <dbReference type="Pfam" id="PF08241"/>
    </source>
</evidence>
<name>A0A1F8EZM2_9BACT</name>
<dbReference type="SUPFAM" id="SSF53335">
    <property type="entry name" value="S-adenosyl-L-methionine-dependent methyltransferases"/>
    <property type="match status" value="1"/>
</dbReference>
<dbReference type="Gene3D" id="3.40.50.150">
    <property type="entry name" value="Vaccinia Virus protein VP39"/>
    <property type="match status" value="1"/>
</dbReference>
<dbReference type="AlphaFoldDB" id="A0A1F8EZM2"/>
<dbReference type="InterPro" id="IPR013216">
    <property type="entry name" value="Methyltransf_11"/>
</dbReference>
<dbReference type="InterPro" id="IPR029063">
    <property type="entry name" value="SAM-dependent_MTases_sf"/>
</dbReference>
<organism evidence="2 3">
    <name type="scientific">Candidatus Yanofskybacteria bacterium RIFCSPHIGHO2_02_FULL_38_22b</name>
    <dbReference type="NCBI Taxonomy" id="1802673"/>
    <lineage>
        <taxon>Bacteria</taxon>
        <taxon>Candidatus Yanofskyibacteriota</taxon>
    </lineage>
</organism>
<evidence type="ECO:0000313" key="3">
    <source>
        <dbReference type="Proteomes" id="UP000176834"/>
    </source>
</evidence>
<reference evidence="2 3" key="1">
    <citation type="journal article" date="2016" name="Nat. Commun.">
        <title>Thousands of microbial genomes shed light on interconnected biogeochemical processes in an aquifer system.</title>
        <authorList>
            <person name="Anantharaman K."/>
            <person name="Brown C.T."/>
            <person name="Hug L.A."/>
            <person name="Sharon I."/>
            <person name="Castelle C.J."/>
            <person name="Probst A.J."/>
            <person name="Thomas B.C."/>
            <person name="Singh A."/>
            <person name="Wilkins M.J."/>
            <person name="Karaoz U."/>
            <person name="Brodie E.L."/>
            <person name="Williams K.H."/>
            <person name="Hubbard S.S."/>
            <person name="Banfield J.F."/>
        </authorList>
    </citation>
    <scope>NUCLEOTIDE SEQUENCE [LARGE SCALE GENOMIC DNA]</scope>
</reference>
<protein>
    <recommendedName>
        <fullName evidence="1">Methyltransferase type 11 domain-containing protein</fullName>
    </recommendedName>
</protein>
<proteinExistence type="predicted"/>
<feature type="domain" description="Methyltransferase type 11" evidence="1">
    <location>
        <begin position="57"/>
        <end position="161"/>
    </location>
</feature>
<dbReference type="Pfam" id="PF08241">
    <property type="entry name" value="Methyltransf_11"/>
    <property type="match status" value="1"/>
</dbReference>
<dbReference type="Proteomes" id="UP000176834">
    <property type="component" value="Unassembled WGS sequence"/>
</dbReference>
<dbReference type="GO" id="GO:0008757">
    <property type="term" value="F:S-adenosylmethionine-dependent methyltransferase activity"/>
    <property type="evidence" value="ECO:0007669"/>
    <property type="project" value="InterPro"/>
</dbReference>
<sequence length="212" mass="24372">MKGKLEFEYHIQANNNEEEKEINYYENTNTQVTDRTLEEYKSYLGLPLENLRGKRVLDIGSGQKESFSKQAAKFDIEVISLSPDLNREEVREQLTKGLINRFKWQKKSVAGVVQELPFEDGVFDVEVSLFAFPFHIPESEIGLKKGFQEIIRTLKTGGTAYLYPIRGDQTGVIKAVLEDFSGAIEFKTELVRGKEWEDGGQQEYRLTIHKNI</sequence>
<dbReference type="EMBL" id="MGJN01000020">
    <property type="protein sequence ID" value="OGN06331.1"/>
    <property type="molecule type" value="Genomic_DNA"/>
</dbReference>
<comment type="caution">
    <text evidence="2">The sequence shown here is derived from an EMBL/GenBank/DDBJ whole genome shotgun (WGS) entry which is preliminary data.</text>
</comment>
<evidence type="ECO:0000313" key="2">
    <source>
        <dbReference type="EMBL" id="OGN06331.1"/>
    </source>
</evidence>
<accession>A0A1F8EZM2</accession>
<gene>
    <name evidence="2" type="ORF">A3B86_04435</name>
</gene>